<evidence type="ECO:0000313" key="3">
    <source>
        <dbReference type="WBParaSite" id="NBR_0001189101-mRNA-1"/>
    </source>
</evidence>
<protein>
    <submittedName>
        <fullName evidence="3">DUF2088 domain-containing protein</fullName>
    </submittedName>
</protein>
<sequence length="82" mass="9130">MVPQKCRKGTIFSTVFFLLKQRVAVEETCSGREVSQTIYILIPVAYPESSNPVIFAIALSDPCVEVTDDELVKGLLISDDFF</sequence>
<reference evidence="3" key="1">
    <citation type="submission" date="2017-02" db="UniProtKB">
        <authorList>
            <consortium name="WormBaseParasite"/>
        </authorList>
    </citation>
    <scope>IDENTIFICATION</scope>
</reference>
<proteinExistence type="predicted"/>
<organism evidence="3">
    <name type="scientific">Nippostrongylus brasiliensis</name>
    <name type="common">Rat hookworm</name>
    <dbReference type="NCBI Taxonomy" id="27835"/>
    <lineage>
        <taxon>Eukaryota</taxon>
        <taxon>Metazoa</taxon>
        <taxon>Ecdysozoa</taxon>
        <taxon>Nematoda</taxon>
        <taxon>Chromadorea</taxon>
        <taxon>Rhabditida</taxon>
        <taxon>Rhabditina</taxon>
        <taxon>Rhabditomorpha</taxon>
        <taxon>Strongyloidea</taxon>
        <taxon>Heligmosomidae</taxon>
        <taxon>Nippostrongylus</taxon>
    </lineage>
</organism>
<evidence type="ECO:0000313" key="1">
    <source>
        <dbReference type="EMBL" id="VDL75481.1"/>
    </source>
</evidence>
<gene>
    <name evidence="1" type="ORF">NBR_LOCUS11892</name>
</gene>
<dbReference type="Proteomes" id="UP000271162">
    <property type="component" value="Unassembled WGS sequence"/>
</dbReference>
<dbReference type="EMBL" id="UYSL01020625">
    <property type="protein sequence ID" value="VDL75481.1"/>
    <property type="molecule type" value="Genomic_DNA"/>
</dbReference>
<evidence type="ECO:0000313" key="2">
    <source>
        <dbReference type="Proteomes" id="UP000271162"/>
    </source>
</evidence>
<dbReference type="WBParaSite" id="NBR_0001189101-mRNA-1">
    <property type="protein sequence ID" value="NBR_0001189101-mRNA-1"/>
    <property type="gene ID" value="NBR_0001189101"/>
</dbReference>
<name>A0A0N4Y6Z0_NIPBR</name>
<keyword evidence="2" id="KW-1185">Reference proteome</keyword>
<accession>A0A0N4Y6Z0</accession>
<reference evidence="1 2" key="2">
    <citation type="submission" date="2018-11" db="EMBL/GenBank/DDBJ databases">
        <authorList>
            <consortium name="Pathogen Informatics"/>
        </authorList>
    </citation>
    <scope>NUCLEOTIDE SEQUENCE [LARGE SCALE GENOMIC DNA]</scope>
</reference>
<dbReference type="AlphaFoldDB" id="A0A0N4Y6Z0"/>